<dbReference type="Pfam" id="PF13193">
    <property type="entry name" value="AMP-binding_C"/>
    <property type="match status" value="1"/>
</dbReference>
<evidence type="ECO:0000313" key="3">
    <source>
        <dbReference type="EMBL" id="OWK47301.1"/>
    </source>
</evidence>
<accession>A0A225E160</accession>
<keyword evidence="3" id="KW-0436">Ligase</keyword>
<dbReference type="InterPro" id="IPR000873">
    <property type="entry name" value="AMP-dep_synth/lig_dom"/>
</dbReference>
<evidence type="ECO:0000313" key="4">
    <source>
        <dbReference type="Proteomes" id="UP000214646"/>
    </source>
</evidence>
<dbReference type="PROSITE" id="PS00455">
    <property type="entry name" value="AMP_BINDING"/>
    <property type="match status" value="1"/>
</dbReference>
<proteinExistence type="predicted"/>
<organism evidence="3 4">
    <name type="scientific">Fimbriiglobus ruber</name>
    <dbReference type="NCBI Taxonomy" id="1908690"/>
    <lineage>
        <taxon>Bacteria</taxon>
        <taxon>Pseudomonadati</taxon>
        <taxon>Planctomycetota</taxon>
        <taxon>Planctomycetia</taxon>
        <taxon>Gemmatales</taxon>
        <taxon>Gemmataceae</taxon>
        <taxon>Fimbriiglobus</taxon>
    </lineage>
</organism>
<dbReference type="PANTHER" id="PTHR43767:SF12">
    <property type="entry name" value="AMP-DEPENDENT SYNTHETASE AND LIGASE"/>
    <property type="match status" value="1"/>
</dbReference>
<name>A0A225E160_9BACT</name>
<dbReference type="InterPro" id="IPR045851">
    <property type="entry name" value="AMP-bd_C_sf"/>
</dbReference>
<evidence type="ECO:0000259" key="1">
    <source>
        <dbReference type="Pfam" id="PF00501"/>
    </source>
</evidence>
<dbReference type="Gene3D" id="3.30.300.30">
    <property type="match status" value="1"/>
</dbReference>
<dbReference type="OrthoDB" id="9778383at2"/>
<sequence length="576" mass="63202">MIALEHRALSERPWLSRYAAGVPHTLDYPAEPAYWLLERAAAMLPNRVACRYYEQQLTYAQLLDQARRAADALRRRGVKPGDRVGLLLPNVPEYLVAMFGTWMAGGIVVPLNPLMVAEEVALVLQSTGTRVVVTLDVTLPLVCSVKDAHPEVVLSISLRDRLPRWERLGYSFIRFQRVGLHSPCHKGHVADFGEALAEADPAAPIERPLPTDPAYIQPTGGTTGRPKAVLLTHRNLVANAWQLYHWTDQQFGEDVTLAILPFFHCYGLSTCALGGTARGATLVMHHRFRAATVMNLIERWRPTTFPVVPAIMVALNQELRRKHYDLHSLRDCISGGAPLDLAVAQEFARYTGATVVEGFGLSEASPVTHAGPLDGTARPGTIGLPLPDTDARVVDAETGLVEVPNGEVGELIIRGPQVMAGYWNDPVATAKTLRDGWLYTGDLARRDADGFFQIVDRKKDLIIVSGFNVYPTDVEHVLRRYSGLSDIVILGAPDERRGEVVKAVVVPAKGQRFNRAAFDAFAHEHLAAYKRPKIVEVAAELPRNPLGKVLRRVLRNQTVAPAIPAVANPLIEGGVA</sequence>
<dbReference type="InterPro" id="IPR020845">
    <property type="entry name" value="AMP-binding_CS"/>
</dbReference>
<feature type="domain" description="AMP-dependent synthetase/ligase" evidence="1">
    <location>
        <begin position="37"/>
        <end position="423"/>
    </location>
</feature>
<feature type="domain" description="AMP-binding enzyme C-terminal" evidence="2">
    <location>
        <begin position="474"/>
        <end position="548"/>
    </location>
</feature>
<dbReference type="GO" id="GO:0016877">
    <property type="term" value="F:ligase activity, forming carbon-sulfur bonds"/>
    <property type="evidence" value="ECO:0007669"/>
    <property type="project" value="UniProtKB-ARBA"/>
</dbReference>
<dbReference type="RefSeq" id="WP_088252425.1">
    <property type="nucleotide sequence ID" value="NZ_NIDE01000001.1"/>
</dbReference>
<dbReference type="Gene3D" id="3.40.50.12780">
    <property type="entry name" value="N-terminal domain of ligase-like"/>
    <property type="match status" value="1"/>
</dbReference>
<reference evidence="4" key="1">
    <citation type="submission" date="2017-06" db="EMBL/GenBank/DDBJ databases">
        <title>Genome analysis of Fimbriiglobus ruber SP5, the first member of the order Planctomycetales with confirmed chitinolytic capability.</title>
        <authorList>
            <person name="Ravin N.V."/>
            <person name="Rakitin A.L."/>
            <person name="Ivanova A.A."/>
            <person name="Beletsky A.V."/>
            <person name="Kulichevskaya I.S."/>
            <person name="Mardanov A.V."/>
            <person name="Dedysh S.N."/>
        </authorList>
    </citation>
    <scope>NUCLEOTIDE SEQUENCE [LARGE SCALE GENOMIC DNA]</scope>
    <source>
        <strain evidence="4">SP5</strain>
    </source>
</reference>
<dbReference type="InterPro" id="IPR050237">
    <property type="entry name" value="ATP-dep_AMP-bd_enzyme"/>
</dbReference>
<dbReference type="SUPFAM" id="SSF56801">
    <property type="entry name" value="Acetyl-CoA synthetase-like"/>
    <property type="match status" value="1"/>
</dbReference>
<dbReference type="Pfam" id="PF00501">
    <property type="entry name" value="AMP-binding"/>
    <property type="match status" value="1"/>
</dbReference>
<dbReference type="InterPro" id="IPR042099">
    <property type="entry name" value="ANL_N_sf"/>
</dbReference>
<dbReference type="EMBL" id="NIDE01000001">
    <property type="protein sequence ID" value="OWK47301.1"/>
    <property type="molecule type" value="Genomic_DNA"/>
</dbReference>
<keyword evidence="4" id="KW-1185">Reference proteome</keyword>
<dbReference type="Proteomes" id="UP000214646">
    <property type="component" value="Unassembled WGS sequence"/>
</dbReference>
<dbReference type="AlphaFoldDB" id="A0A225E160"/>
<protein>
    <submittedName>
        <fullName evidence="3">Long-chain-fatty-acid--CoA ligase</fullName>
    </submittedName>
</protein>
<dbReference type="InterPro" id="IPR025110">
    <property type="entry name" value="AMP-bd_C"/>
</dbReference>
<dbReference type="CDD" id="cd05936">
    <property type="entry name" value="FC-FACS_FadD_like"/>
    <property type="match status" value="1"/>
</dbReference>
<dbReference type="PANTHER" id="PTHR43767">
    <property type="entry name" value="LONG-CHAIN-FATTY-ACID--COA LIGASE"/>
    <property type="match status" value="1"/>
</dbReference>
<gene>
    <name evidence="3" type="ORF">FRUB_01000</name>
</gene>
<evidence type="ECO:0000259" key="2">
    <source>
        <dbReference type="Pfam" id="PF13193"/>
    </source>
</evidence>
<comment type="caution">
    <text evidence="3">The sequence shown here is derived from an EMBL/GenBank/DDBJ whole genome shotgun (WGS) entry which is preliminary data.</text>
</comment>